<keyword evidence="7" id="KW-1185">Reference proteome</keyword>
<dbReference type="Proteomes" id="UP000515908">
    <property type="component" value="Chromosome 05"/>
</dbReference>
<evidence type="ECO:0000313" key="6">
    <source>
        <dbReference type="EMBL" id="CAD2215601.1"/>
    </source>
</evidence>
<name>A0A7G2C980_9TRYP</name>
<dbReference type="PANTHER" id="PTHR28234:SF1">
    <property type="entry name" value="NUCLEAR CONTROL OF ATPASE PROTEIN 2"/>
    <property type="match status" value="1"/>
</dbReference>
<reference evidence="6 7" key="1">
    <citation type="submission" date="2020-08" db="EMBL/GenBank/DDBJ databases">
        <authorList>
            <person name="Newling K."/>
            <person name="Davey J."/>
            <person name="Forrester S."/>
        </authorList>
    </citation>
    <scope>NUCLEOTIDE SEQUENCE [LARGE SCALE GENOMIC DNA]</scope>
    <source>
        <strain evidence="7">Crithidia deanei Carvalho (ATCC PRA-265)</strain>
    </source>
</reference>
<evidence type="ECO:0000256" key="1">
    <source>
        <dbReference type="ARBA" id="ARBA00004225"/>
    </source>
</evidence>
<gene>
    <name evidence="6" type="ORF">ADEAN_000305600</name>
</gene>
<keyword evidence="4" id="KW-0496">Mitochondrion</keyword>
<dbReference type="InterPro" id="IPR013946">
    <property type="entry name" value="NCA2-like"/>
</dbReference>
<dbReference type="EMBL" id="LR877149">
    <property type="protein sequence ID" value="CAD2215601.1"/>
    <property type="molecule type" value="Genomic_DNA"/>
</dbReference>
<dbReference type="OrthoDB" id="413313at2759"/>
<keyword evidence="2" id="KW-0812">Transmembrane</keyword>
<dbReference type="PANTHER" id="PTHR28234">
    <property type="entry name" value="NUCLEAR CONTROL OF ATPASE PROTEIN 2"/>
    <property type="match status" value="1"/>
</dbReference>
<proteinExistence type="predicted"/>
<evidence type="ECO:0000256" key="2">
    <source>
        <dbReference type="ARBA" id="ARBA00022692"/>
    </source>
</evidence>
<evidence type="ECO:0000256" key="4">
    <source>
        <dbReference type="ARBA" id="ARBA00023128"/>
    </source>
</evidence>
<evidence type="ECO:0000256" key="5">
    <source>
        <dbReference type="ARBA" id="ARBA00023136"/>
    </source>
</evidence>
<dbReference type="AlphaFoldDB" id="A0A7G2C980"/>
<accession>A0A7G2C980</accession>
<evidence type="ECO:0000313" key="7">
    <source>
        <dbReference type="Proteomes" id="UP000515908"/>
    </source>
</evidence>
<dbReference type="VEuPathDB" id="TriTrypDB:ADEAN_000305600"/>
<keyword evidence="3" id="KW-1133">Transmembrane helix</keyword>
<keyword evidence="5" id="KW-0472">Membrane</keyword>
<evidence type="ECO:0000256" key="3">
    <source>
        <dbReference type="ARBA" id="ARBA00022989"/>
    </source>
</evidence>
<protein>
    <submittedName>
        <fullName evidence="6">ATP synthase regulation protein NCA2, putative</fullName>
    </submittedName>
</protein>
<dbReference type="GO" id="GO:0005741">
    <property type="term" value="C:mitochondrial outer membrane"/>
    <property type="evidence" value="ECO:0007669"/>
    <property type="project" value="TreeGrafter"/>
</dbReference>
<sequence length="414" mass="48022">MVVAAAITVPPFVWLYRKTPSELESLARSAASYTKHLLRTYLWMPLKQLQESLWYERPGVEDRRNSLTRDAESLSNIIRDYHEDYYPSMAQSKLDDVRDNTFHALKDGVADAGGYALVAEHYRKAVKYPVWNTVFGNLPRIILIQMSLQSLEMSRVTNGIDEVLEGNDLNFKVMAMAPVVMCGSVLALWARRRWGASRHPIERRMKLYWRLVYRVVSYAGTYNAATVNPYSGNYYHYHHYAGGGAATNSNHNNFVNLAKSYNLQRMHSWQLPNVLSGNNLDSAENWINHNNSNHLLGQSVNFSNNNNNMNANSIPVNYQSTPPRSLNNYEKGMLLLLVHIMRCTAEEYLSHYLFYRELIEDLEDLEGMQGDRQVRLETLQRMHVTHRFFLVMPTRQTIDKFFLKKIKKKKQSKE</sequence>
<organism evidence="6 7">
    <name type="scientific">Angomonas deanei</name>
    <dbReference type="NCBI Taxonomy" id="59799"/>
    <lineage>
        <taxon>Eukaryota</taxon>
        <taxon>Discoba</taxon>
        <taxon>Euglenozoa</taxon>
        <taxon>Kinetoplastea</taxon>
        <taxon>Metakinetoplastina</taxon>
        <taxon>Trypanosomatida</taxon>
        <taxon>Trypanosomatidae</taxon>
        <taxon>Strigomonadinae</taxon>
        <taxon>Angomonas</taxon>
    </lineage>
</organism>
<dbReference type="Pfam" id="PF08637">
    <property type="entry name" value="NCA2"/>
    <property type="match status" value="2"/>
</dbReference>
<comment type="subcellular location">
    <subcellularLocation>
        <location evidence="1">Mitochondrion membrane</location>
        <topology evidence="1">Multi-pass membrane protein</topology>
    </subcellularLocation>
</comment>